<dbReference type="AlphaFoldDB" id="B2W7F8"/>
<dbReference type="EMBL" id="DS231619">
    <property type="protein sequence ID" value="EDU48666.1"/>
    <property type="molecule type" value="Genomic_DNA"/>
</dbReference>
<proteinExistence type="predicted"/>
<dbReference type="InParanoid" id="B2W7F8"/>
<reference evidence="2" key="1">
    <citation type="journal article" date="2013" name="G3 (Bethesda)">
        <title>Comparative genomics of a plant-pathogenic fungus, Pyrenophora tritici-repentis, reveals transduplication and the impact of repeat elements on pathogenicity and population divergence.</title>
        <authorList>
            <person name="Manning V.A."/>
            <person name="Pandelova I."/>
            <person name="Dhillon B."/>
            <person name="Wilhelm L.J."/>
            <person name="Goodwin S.B."/>
            <person name="Berlin A.M."/>
            <person name="Figueroa M."/>
            <person name="Freitag M."/>
            <person name="Hane J.K."/>
            <person name="Henrissat B."/>
            <person name="Holman W.H."/>
            <person name="Kodira C.D."/>
            <person name="Martin J."/>
            <person name="Oliver R.P."/>
            <person name="Robbertse B."/>
            <person name="Schackwitz W."/>
            <person name="Schwartz D.C."/>
            <person name="Spatafora J.W."/>
            <person name="Turgeon B.G."/>
            <person name="Yandava C."/>
            <person name="Young S."/>
            <person name="Zhou S."/>
            <person name="Zeng Q."/>
            <person name="Grigoriev I.V."/>
            <person name="Ma L.-J."/>
            <person name="Ciuffetti L.M."/>
        </authorList>
    </citation>
    <scope>NUCLEOTIDE SEQUENCE [LARGE SCALE GENOMIC DNA]</scope>
    <source>
        <strain evidence="2">Pt-1C-BFP</strain>
    </source>
</reference>
<dbReference type="HOGENOM" id="CLU_2905226_0_0_1"/>
<evidence type="ECO:0000313" key="1">
    <source>
        <dbReference type="EMBL" id="EDU48666.1"/>
    </source>
</evidence>
<organism evidence="1 2">
    <name type="scientific">Pyrenophora tritici-repentis (strain Pt-1C-BFP)</name>
    <name type="common">Wheat tan spot fungus</name>
    <name type="synonym">Drechslera tritici-repentis</name>
    <dbReference type="NCBI Taxonomy" id="426418"/>
    <lineage>
        <taxon>Eukaryota</taxon>
        <taxon>Fungi</taxon>
        <taxon>Dikarya</taxon>
        <taxon>Ascomycota</taxon>
        <taxon>Pezizomycotina</taxon>
        <taxon>Dothideomycetes</taxon>
        <taxon>Pleosporomycetidae</taxon>
        <taxon>Pleosporales</taxon>
        <taxon>Pleosporineae</taxon>
        <taxon>Pleosporaceae</taxon>
        <taxon>Pyrenophora</taxon>
    </lineage>
</organism>
<name>B2W7F8_PYRTR</name>
<sequence>MAKNVCGDVPLASTRDVERWVVLSNADPKAALPCQPCSRANKIGGPVAKKRSSVSAVREASQ</sequence>
<protein>
    <submittedName>
        <fullName evidence="1">Uncharacterized protein</fullName>
    </submittedName>
</protein>
<accession>B2W7F8</accession>
<gene>
    <name evidence="1" type="ORF">PTRG_05746</name>
</gene>
<dbReference type="Proteomes" id="UP000001471">
    <property type="component" value="Unassembled WGS sequence"/>
</dbReference>
<evidence type="ECO:0000313" key="2">
    <source>
        <dbReference type="Proteomes" id="UP000001471"/>
    </source>
</evidence>